<dbReference type="EMBL" id="PYGB01000012">
    <property type="protein sequence ID" value="PSK82531.1"/>
    <property type="molecule type" value="Genomic_DNA"/>
</dbReference>
<evidence type="ECO:0000313" key="1">
    <source>
        <dbReference type="EMBL" id="PSK82531.1"/>
    </source>
</evidence>
<protein>
    <submittedName>
        <fullName evidence="1">Uncharacterized protein DUF2793</fullName>
    </submittedName>
</protein>
<dbReference type="Proteomes" id="UP000240624">
    <property type="component" value="Unassembled WGS sequence"/>
</dbReference>
<evidence type="ECO:0000313" key="3">
    <source>
        <dbReference type="Proteomes" id="UP000193495"/>
    </source>
</evidence>
<dbReference type="EMBL" id="FWFY01000012">
    <property type="protein sequence ID" value="SLN65806.1"/>
    <property type="molecule type" value="Genomic_DNA"/>
</dbReference>
<dbReference type="AlphaFoldDB" id="A0A1X6ZYX9"/>
<sequence length="320" mass="32596">MPQISAILSLPYIQPGQAQKHVTHNEAIQRLDALVQPVVADRDRGAPPSIPERGARHVVADGAAGDWAGQSGRIAIWDGGAWLFETPLPGWRVHCLAEATELIFGASGWESQAERPLEAARLGLNAEADANDLLSVSAPSTLLNHDGAGHRLKLNRAGASDTASLLFQTGFAGGAEMGLAGEADFSIKTSADGSGWITALRLSSTDGHASGAAVQSDLLDATPGRLVAVGGFGLGATAAPRVADADAALASGLYAMDLPAPATPAESSGPAILSVSAHGPQEVAQRLCETATGRAAPGLAGFGRAGAGRSGRLTCWARWA</sequence>
<dbReference type="Proteomes" id="UP000193495">
    <property type="component" value="Unassembled WGS sequence"/>
</dbReference>
<evidence type="ECO:0000313" key="4">
    <source>
        <dbReference type="Proteomes" id="UP000240624"/>
    </source>
</evidence>
<keyword evidence="4" id="KW-1185">Reference proteome</keyword>
<evidence type="ECO:0000313" key="2">
    <source>
        <dbReference type="EMBL" id="SLN65806.1"/>
    </source>
</evidence>
<dbReference type="OrthoDB" id="564699at2"/>
<accession>A0A1X6ZYX9</accession>
<gene>
    <name evidence="1" type="ORF">CLV79_11247</name>
    <name evidence="2" type="ORF">LOS8367_03244</name>
</gene>
<dbReference type="Pfam" id="PF10983">
    <property type="entry name" value="DUF2793"/>
    <property type="match status" value="1"/>
</dbReference>
<organism evidence="2 3">
    <name type="scientific">Limimaricola soesokkakensis</name>
    <dbReference type="NCBI Taxonomy" id="1343159"/>
    <lineage>
        <taxon>Bacteria</taxon>
        <taxon>Pseudomonadati</taxon>
        <taxon>Pseudomonadota</taxon>
        <taxon>Alphaproteobacteria</taxon>
        <taxon>Rhodobacterales</taxon>
        <taxon>Paracoccaceae</taxon>
        <taxon>Limimaricola</taxon>
    </lineage>
</organism>
<proteinExistence type="predicted"/>
<dbReference type="InterPro" id="IPR021251">
    <property type="entry name" value="DUF2793"/>
</dbReference>
<reference evidence="1 4" key="2">
    <citation type="submission" date="2018-03" db="EMBL/GenBank/DDBJ databases">
        <title>Genomic Encyclopedia of Archaeal and Bacterial Type Strains, Phase II (KMG-II): from individual species to whole genera.</title>
        <authorList>
            <person name="Goeker M."/>
        </authorList>
    </citation>
    <scope>NUCLEOTIDE SEQUENCE [LARGE SCALE GENOMIC DNA]</scope>
    <source>
        <strain evidence="1 4">DSM 29956</strain>
    </source>
</reference>
<name>A0A1X6ZYX9_9RHOB</name>
<dbReference type="RefSeq" id="WP_085897554.1">
    <property type="nucleotide sequence ID" value="NZ_FWFY01000012.1"/>
</dbReference>
<reference evidence="2 3" key="1">
    <citation type="submission" date="2017-03" db="EMBL/GenBank/DDBJ databases">
        <authorList>
            <person name="Afonso C.L."/>
            <person name="Miller P.J."/>
            <person name="Scott M.A."/>
            <person name="Spackman E."/>
            <person name="Goraichik I."/>
            <person name="Dimitrov K.M."/>
            <person name="Suarez D.L."/>
            <person name="Swayne D.E."/>
        </authorList>
    </citation>
    <scope>NUCLEOTIDE SEQUENCE [LARGE SCALE GENOMIC DNA]</scope>
    <source>
        <strain evidence="2 3">CECT 8367</strain>
    </source>
</reference>